<dbReference type="InterPro" id="IPR016181">
    <property type="entry name" value="Acyl_CoA_acyltransferase"/>
</dbReference>
<dbReference type="EMBL" id="BTRK01000001">
    <property type="protein sequence ID" value="GMR33736.1"/>
    <property type="molecule type" value="Genomic_DNA"/>
</dbReference>
<protein>
    <submittedName>
        <fullName evidence="1">Uncharacterized protein</fullName>
    </submittedName>
</protein>
<organism evidence="1 2">
    <name type="scientific">Pristionchus mayeri</name>
    <dbReference type="NCBI Taxonomy" id="1317129"/>
    <lineage>
        <taxon>Eukaryota</taxon>
        <taxon>Metazoa</taxon>
        <taxon>Ecdysozoa</taxon>
        <taxon>Nematoda</taxon>
        <taxon>Chromadorea</taxon>
        <taxon>Rhabditida</taxon>
        <taxon>Rhabditina</taxon>
        <taxon>Diplogasteromorpha</taxon>
        <taxon>Diplogasteroidea</taxon>
        <taxon>Neodiplogasteridae</taxon>
        <taxon>Pristionchus</taxon>
    </lineage>
</organism>
<dbReference type="AlphaFoldDB" id="A0AAN4Z4A3"/>
<dbReference type="GO" id="GO:0008080">
    <property type="term" value="F:N-acetyltransferase activity"/>
    <property type="evidence" value="ECO:0007669"/>
    <property type="project" value="TreeGrafter"/>
</dbReference>
<dbReference type="PANTHER" id="PTHR20905">
    <property type="entry name" value="N-ACETYLTRANSFERASE-RELATED"/>
    <property type="match status" value="1"/>
</dbReference>
<gene>
    <name evidence="1" type="ORF">PMAYCL1PPCAC_03931</name>
</gene>
<evidence type="ECO:0000313" key="2">
    <source>
        <dbReference type="Proteomes" id="UP001328107"/>
    </source>
</evidence>
<evidence type="ECO:0000313" key="1">
    <source>
        <dbReference type="EMBL" id="GMR33736.1"/>
    </source>
</evidence>
<sequence length="120" mass="13485">MSSVMDKFATRSATPSDAPAILESALSGFINACSHSKALNLTRADVHELIRWIMENSLHDHYSVVIHEKASGKLVGFRLYSVSHRDSSHDFNTFELDVASMNKNVRILCNCFLFHTSRTE</sequence>
<dbReference type="PANTHER" id="PTHR20905:SF30">
    <property type="entry name" value="N-ACETYLTRANSFERASE DOMAIN-CONTAINING PROTEIN"/>
    <property type="match status" value="1"/>
</dbReference>
<dbReference type="Proteomes" id="UP001328107">
    <property type="component" value="Unassembled WGS sequence"/>
</dbReference>
<name>A0AAN4Z4A3_9BILA</name>
<keyword evidence="2" id="KW-1185">Reference proteome</keyword>
<comment type="caution">
    <text evidence="1">The sequence shown here is derived from an EMBL/GenBank/DDBJ whole genome shotgun (WGS) entry which is preliminary data.</text>
</comment>
<accession>A0AAN4Z4A3</accession>
<dbReference type="SUPFAM" id="SSF55729">
    <property type="entry name" value="Acyl-CoA N-acyltransferases (Nat)"/>
    <property type="match status" value="1"/>
</dbReference>
<dbReference type="Gene3D" id="3.40.630.30">
    <property type="match status" value="1"/>
</dbReference>
<proteinExistence type="predicted"/>
<reference evidence="2" key="1">
    <citation type="submission" date="2022-10" db="EMBL/GenBank/DDBJ databases">
        <title>Genome assembly of Pristionchus species.</title>
        <authorList>
            <person name="Yoshida K."/>
            <person name="Sommer R.J."/>
        </authorList>
    </citation>
    <scope>NUCLEOTIDE SEQUENCE [LARGE SCALE GENOMIC DNA]</scope>
    <source>
        <strain evidence="2">RS5460</strain>
    </source>
</reference>